<evidence type="ECO:0000313" key="13">
    <source>
        <dbReference type="EMBL" id="SMO43147.1"/>
    </source>
</evidence>
<evidence type="ECO:0000256" key="8">
    <source>
        <dbReference type="ARBA" id="ARBA00032024"/>
    </source>
</evidence>
<feature type="domain" description="Ketopantoate reductase C-terminal" evidence="12">
    <location>
        <begin position="179"/>
        <end position="297"/>
    </location>
</feature>
<gene>
    <name evidence="13" type="ORF">SAMN06265379_101777</name>
</gene>
<dbReference type="EMBL" id="FXTB01000001">
    <property type="protein sequence ID" value="SMO43147.1"/>
    <property type="molecule type" value="Genomic_DNA"/>
</dbReference>
<comment type="function">
    <text evidence="1 10">Catalyzes the NADPH-dependent reduction of ketopantoate into pantoic acid.</text>
</comment>
<evidence type="ECO:0000256" key="7">
    <source>
        <dbReference type="ARBA" id="ARBA00023002"/>
    </source>
</evidence>
<dbReference type="InterPro" id="IPR008927">
    <property type="entry name" value="6-PGluconate_DH-like_C_sf"/>
</dbReference>
<organism evidence="13 14">
    <name type="scientific">Saccharicrinis carchari</name>
    <dbReference type="NCBI Taxonomy" id="1168039"/>
    <lineage>
        <taxon>Bacteria</taxon>
        <taxon>Pseudomonadati</taxon>
        <taxon>Bacteroidota</taxon>
        <taxon>Bacteroidia</taxon>
        <taxon>Marinilabiliales</taxon>
        <taxon>Marinilabiliaceae</taxon>
        <taxon>Saccharicrinis</taxon>
    </lineage>
</organism>
<dbReference type="SUPFAM" id="SSF51735">
    <property type="entry name" value="NAD(P)-binding Rossmann-fold domains"/>
    <property type="match status" value="1"/>
</dbReference>
<dbReference type="UniPathway" id="UPA00028">
    <property type="reaction ID" value="UER00004"/>
</dbReference>
<dbReference type="InterPro" id="IPR051402">
    <property type="entry name" value="KPR-Related"/>
</dbReference>
<evidence type="ECO:0000256" key="6">
    <source>
        <dbReference type="ARBA" id="ARBA00022857"/>
    </source>
</evidence>
<dbReference type="InterPro" id="IPR013328">
    <property type="entry name" value="6PGD_dom2"/>
</dbReference>
<evidence type="ECO:0000259" key="11">
    <source>
        <dbReference type="Pfam" id="PF02558"/>
    </source>
</evidence>
<keyword evidence="14" id="KW-1185">Reference proteome</keyword>
<accession>A0A521B7S1</accession>
<dbReference type="InterPro" id="IPR003710">
    <property type="entry name" value="ApbA"/>
</dbReference>
<evidence type="ECO:0000256" key="4">
    <source>
        <dbReference type="ARBA" id="ARBA00013014"/>
    </source>
</evidence>
<comment type="similarity">
    <text evidence="3 10">Belongs to the ketopantoate reductase family.</text>
</comment>
<dbReference type="Gene3D" id="3.40.50.720">
    <property type="entry name" value="NAD(P)-binding Rossmann-like Domain"/>
    <property type="match status" value="1"/>
</dbReference>
<dbReference type="Pfam" id="PF08546">
    <property type="entry name" value="ApbA_C"/>
    <property type="match status" value="1"/>
</dbReference>
<dbReference type="NCBIfam" id="TIGR00745">
    <property type="entry name" value="apbA_panE"/>
    <property type="match status" value="1"/>
</dbReference>
<dbReference type="SUPFAM" id="SSF48179">
    <property type="entry name" value="6-phosphogluconate dehydrogenase C-terminal domain-like"/>
    <property type="match status" value="1"/>
</dbReference>
<dbReference type="AlphaFoldDB" id="A0A521B7S1"/>
<dbReference type="FunFam" id="3.40.50.720:FF:000307">
    <property type="entry name" value="2-dehydropantoate 2-reductase"/>
    <property type="match status" value="1"/>
</dbReference>
<reference evidence="13 14" key="1">
    <citation type="submission" date="2017-05" db="EMBL/GenBank/DDBJ databases">
        <authorList>
            <person name="Varghese N."/>
            <person name="Submissions S."/>
        </authorList>
    </citation>
    <scope>NUCLEOTIDE SEQUENCE [LARGE SCALE GENOMIC DNA]</scope>
    <source>
        <strain evidence="13 14">DSM 27040</strain>
    </source>
</reference>
<dbReference type="PANTHER" id="PTHR21708">
    <property type="entry name" value="PROBABLE 2-DEHYDROPANTOATE 2-REDUCTASE"/>
    <property type="match status" value="1"/>
</dbReference>
<keyword evidence="10" id="KW-0566">Pantothenate biosynthesis</keyword>
<evidence type="ECO:0000313" key="14">
    <source>
        <dbReference type="Proteomes" id="UP000319040"/>
    </source>
</evidence>
<dbReference type="GO" id="GO:0015940">
    <property type="term" value="P:pantothenate biosynthetic process"/>
    <property type="evidence" value="ECO:0007669"/>
    <property type="project" value="UniProtKB-UniPathway"/>
</dbReference>
<dbReference type="Proteomes" id="UP000319040">
    <property type="component" value="Unassembled WGS sequence"/>
</dbReference>
<evidence type="ECO:0000256" key="9">
    <source>
        <dbReference type="ARBA" id="ARBA00048793"/>
    </source>
</evidence>
<evidence type="ECO:0000256" key="10">
    <source>
        <dbReference type="RuleBase" id="RU362068"/>
    </source>
</evidence>
<dbReference type="InterPro" id="IPR036291">
    <property type="entry name" value="NAD(P)-bd_dom_sf"/>
</dbReference>
<evidence type="ECO:0000256" key="3">
    <source>
        <dbReference type="ARBA" id="ARBA00007870"/>
    </source>
</evidence>
<dbReference type="EC" id="1.1.1.169" evidence="4 10"/>
<keyword evidence="7 10" id="KW-0560">Oxidoreductase</keyword>
<proteinExistence type="inferred from homology"/>
<dbReference type="RefSeq" id="WP_142532110.1">
    <property type="nucleotide sequence ID" value="NZ_FXTB01000001.1"/>
</dbReference>
<evidence type="ECO:0000256" key="2">
    <source>
        <dbReference type="ARBA" id="ARBA00004994"/>
    </source>
</evidence>
<dbReference type="InterPro" id="IPR013332">
    <property type="entry name" value="KPR_N"/>
</dbReference>
<dbReference type="Gene3D" id="1.10.1040.10">
    <property type="entry name" value="N-(1-d-carboxylethyl)-l-norvaline Dehydrogenase, domain 2"/>
    <property type="match status" value="1"/>
</dbReference>
<dbReference type="OrthoDB" id="9796561at2"/>
<evidence type="ECO:0000259" key="12">
    <source>
        <dbReference type="Pfam" id="PF08546"/>
    </source>
</evidence>
<feature type="domain" description="Ketopantoate reductase N-terminal" evidence="11">
    <location>
        <begin position="3"/>
        <end position="151"/>
    </location>
</feature>
<name>A0A521B7S1_SACCC</name>
<dbReference type="GO" id="GO:0008677">
    <property type="term" value="F:2-dehydropantoate 2-reductase activity"/>
    <property type="evidence" value="ECO:0007669"/>
    <property type="project" value="UniProtKB-EC"/>
</dbReference>
<comment type="catalytic activity">
    <reaction evidence="9 10">
        <text>(R)-pantoate + NADP(+) = 2-dehydropantoate + NADPH + H(+)</text>
        <dbReference type="Rhea" id="RHEA:16233"/>
        <dbReference type="ChEBI" id="CHEBI:11561"/>
        <dbReference type="ChEBI" id="CHEBI:15378"/>
        <dbReference type="ChEBI" id="CHEBI:15980"/>
        <dbReference type="ChEBI" id="CHEBI:57783"/>
        <dbReference type="ChEBI" id="CHEBI:58349"/>
        <dbReference type="EC" id="1.1.1.169"/>
    </reaction>
</comment>
<comment type="pathway">
    <text evidence="2 10">Cofactor biosynthesis; (R)-pantothenate biosynthesis; (R)-pantoate from 3-methyl-2-oxobutanoate: step 2/2.</text>
</comment>
<dbReference type="InterPro" id="IPR013752">
    <property type="entry name" value="KPA_reductase"/>
</dbReference>
<sequence length="306" mass="33740">MNVAIIGTGGVGGYFGARLAQAGNKVSFVARGEHGRAISENGLQLLSPKGNYSLKDPNVVSSVAQLKDIELVLLGVKAWQVSEVATQLKTVISENTMVMPLQNGVMAVSELLEVLPQQNVLGGLCNIFSKIKEPGVIEHLSSEPHIIFGEPDHIVSERAKKIHYVFKHAGIENKLSDYIQGDIWKKFMLICLGGLGALTRANYGILCQSPELTEMMRQMLNEMYAVARAEGIELPESIKAKILDKTMRFAPSANSSMARDIWAGRPSELEYQNGSVVKLARRHNIEVPVNHFIYYTLLPQEQEARK</sequence>
<evidence type="ECO:0000256" key="1">
    <source>
        <dbReference type="ARBA" id="ARBA00002919"/>
    </source>
</evidence>
<dbReference type="PANTHER" id="PTHR21708:SF26">
    <property type="entry name" value="2-DEHYDROPANTOATE 2-REDUCTASE"/>
    <property type="match status" value="1"/>
</dbReference>
<keyword evidence="6 10" id="KW-0521">NADP</keyword>
<protein>
    <recommendedName>
        <fullName evidence="5 10">2-dehydropantoate 2-reductase</fullName>
        <ecNumber evidence="4 10">1.1.1.169</ecNumber>
    </recommendedName>
    <alternativeName>
        <fullName evidence="8 10">Ketopantoate reductase</fullName>
    </alternativeName>
</protein>
<evidence type="ECO:0000256" key="5">
    <source>
        <dbReference type="ARBA" id="ARBA00019465"/>
    </source>
</evidence>
<dbReference type="GO" id="GO:0005737">
    <property type="term" value="C:cytoplasm"/>
    <property type="evidence" value="ECO:0007669"/>
    <property type="project" value="TreeGrafter"/>
</dbReference>
<dbReference type="FunFam" id="1.10.1040.10:FF:000017">
    <property type="entry name" value="2-dehydropantoate 2-reductase"/>
    <property type="match status" value="1"/>
</dbReference>
<dbReference type="Pfam" id="PF02558">
    <property type="entry name" value="ApbA"/>
    <property type="match status" value="1"/>
</dbReference>